<reference evidence="1 2" key="1">
    <citation type="submission" date="2021-06" db="EMBL/GenBank/DDBJ databases">
        <authorList>
            <person name="Sun Q."/>
            <person name="Li D."/>
        </authorList>
    </citation>
    <scope>NUCLEOTIDE SEQUENCE [LARGE SCALE GENOMIC DNA]</scope>
    <source>
        <strain evidence="1 2">MSJ-40</strain>
    </source>
</reference>
<gene>
    <name evidence="1" type="ORF">KQI42_03630</name>
</gene>
<organism evidence="1 2">
    <name type="scientific">Tissierella simiarum</name>
    <dbReference type="NCBI Taxonomy" id="2841534"/>
    <lineage>
        <taxon>Bacteria</taxon>
        <taxon>Bacillati</taxon>
        <taxon>Bacillota</taxon>
        <taxon>Tissierellia</taxon>
        <taxon>Tissierellales</taxon>
        <taxon>Tissierellaceae</taxon>
        <taxon>Tissierella</taxon>
    </lineage>
</organism>
<evidence type="ECO:0000313" key="2">
    <source>
        <dbReference type="Proteomes" id="UP000749471"/>
    </source>
</evidence>
<evidence type="ECO:0000313" key="1">
    <source>
        <dbReference type="EMBL" id="MBU5437085.1"/>
    </source>
</evidence>
<dbReference type="Proteomes" id="UP000749471">
    <property type="component" value="Unassembled WGS sequence"/>
</dbReference>
<dbReference type="EMBL" id="JAHLPM010000002">
    <property type="protein sequence ID" value="MBU5437085.1"/>
    <property type="molecule type" value="Genomic_DNA"/>
</dbReference>
<comment type="caution">
    <text evidence="1">The sequence shown here is derived from an EMBL/GenBank/DDBJ whole genome shotgun (WGS) entry which is preliminary data.</text>
</comment>
<protein>
    <submittedName>
        <fullName evidence="1">Uncharacterized protein</fullName>
    </submittedName>
</protein>
<proteinExistence type="predicted"/>
<accession>A0ABS6E2E8</accession>
<dbReference type="RefSeq" id="WP_216516828.1">
    <property type="nucleotide sequence ID" value="NZ_JAHLPM010000002.1"/>
</dbReference>
<sequence>MWEIPYYIENQFKLDDYKWIFNIDIDYFIDSLTDNIDDCIQIFSDDFLCKIFIPIANAYESGKIEVITISLSPECSGGWGNSLNICKKICKIFNIEFDLPNSR</sequence>
<keyword evidence="2" id="KW-1185">Reference proteome</keyword>
<name>A0ABS6E2E8_9FIRM</name>